<protein>
    <submittedName>
        <fullName evidence="2">Glyoxalase</fullName>
    </submittedName>
</protein>
<dbReference type="InParanoid" id="A0A259U348"/>
<dbReference type="AlphaFoldDB" id="A0A259U348"/>
<sequence length="117" mass="12568">MPTHHSLDYVEFTVRDLAEAKRFYADAFGWAFTDYGPTYAGIQGAEREVGGMEQTEAPRASGGGALAILYSDDLEASLEAVEASGGTVSKAIFSFPGGRRFHFLDPSGNELAVWTLA</sequence>
<dbReference type="Pfam" id="PF00903">
    <property type="entry name" value="Glyoxalase"/>
    <property type="match status" value="1"/>
</dbReference>
<dbReference type="Proteomes" id="UP000216446">
    <property type="component" value="Unassembled WGS sequence"/>
</dbReference>
<dbReference type="PANTHER" id="PTHR33993:SF1">
    <property type="entry name" value="GLYOXALASE FAMILY PROTEIN"/>
    <property type="match status" value="1"/>
</dbReference>
<dbReference type="InterPro" id="IPR037523">
    <property type="entry name" value="VOC_core"/>
</dbReference>
<gene>
    <name evidence="2" type="ORF">BSZ36_16490</name>
</gene>
<dbReference type="CDD" id="cd07247">
    <property type="entry name" value="SgaA_N_like"/>
    <property type="match status" value="1"/>
</dbReference>
<evidence type="ECO:0000313" key="2">
    <source>
        <dbReference type="EMBL" id="OZC04439.1"/>
    </source>
</evidence>
<dbReference type="OrthoDB" id="9804235at2"/>
<dbReference type="InterPro" id="IPR052164">
    <property type="entry name" value="Anthracycline_SecMetBiosynth"/>
</dbReference>
<dbReference type="SUPFAM" id="SSF54593">
    <property type="entry name" value="Glyoxalase/Bleomycin resistance protein/Dihydroxybiphenyl dioxygenase"/>
    <property type="match status" value="1"/>
</dbReference>
<accession>A0A259U348</accession>
<feature type="domain" description="VOC" evidence="1">
    <location>
        <begin position="6"/>
        <end position="116"/>
    </location>
</feature>
<dbReference type="PROSITE" id="PS51819">
    <property type="entry name" value="VOC"/>
    <property type="match status" value="1"/>
</dbReference>
<dbReference type="RefSeq" id="WP_094550907.1">
    <property type="nucleotide sequence ID" value="NZ_MQWB01000001.1"/>
</dbReference>
<keyword evidence="3" id="KW-1185">Reference proteome</keyword>
<organism evidence="2 3">
    <name type="scientific">Rubricoccus marinus</name>
    <dbReference type="NCBI Taxonomy" id="716817"/>
    <lineage>
        <taxon>Bacteria</taxon>
        <taxon>Pseudomonadati</taxon>
        <taxon>Rhodothermota</taxon>
        <taxon>Rhodothermia</taxon>
        <taxon>Rhodothermales</taxon>
        <taxon>Rubricoccaceae</taxon>
        <taxon>Rubricoccus</taxon>
    </lineage>
</organism>
<dbReference type="InterPro" id="IPR029068">
    <property type="entry name" value="Glyas_Bleomycin-R_OHBP_Dase"/>
</dbReference>
<name>A0A259U348_9BACT</name>
<dbReference type="InterPro" id="IPR004360">
    <property type="entry name" value="Glyas_Fos-R_dOase_dom"/>
</dbReference>
<evidence type="ECO:0000259" key="1">
    <source>
        <dbReference type="PROSITE" id="PS51819"/>
    </source>
</evidence>
<reference evidence="2 3" key="1">
    <citation type="submission" date="2016-11" db="EMBL/GenBank/DDBJ databases">
        <title>Study of marine rhodopsin-containing bacteria.</title>
        <authorList>
            <person name="Yoshizawa S."/>
            <person name="Kumagai Y."/>
            <person name="Kogure K."/>
        </authorList>
    </citation>
    <scope>NUCLEOTIDE SEQUENCE [LARGE SCALE GENOMIC DNA]</scope>
    <source>
        <strain evidence="2 3">SG-29</strain>
    </source>
</reference>
<comment type="caution">
    <text evidence="2">The sequence shown here is derived from an EMBL/GenBank/DDBJ whole genome shotgun (WGS) entry which is preliminary data.</text>
</comment>
<dbReference type="PANTHER" id="PTHR33993">
    <property type="entry name" value="GLYOXALASE-RELATED"/>
    <property type="match status" value="1"/>
</dbReference>
<dbReference type="Gene3D" id="3.10.180.10">
    <property type="entry name" value="2,3-Dihydroxybiphenyl 1,2-Dioxygenase, domain 1"/>
    <property type="match status" value="1"/>
</dbReference>
<evidence type="ECO:0000313" key="3">
    <source>
        <dbReference type="Proteomes" id="UP000216446"/>
    </source>
</evidence>
<proteinExistence type="predicted"/>
<dbReference type="EMBL" id="MQWB01000001">
    <property type="protein sequence ID" value="OZC04439.1"/>
    <property type="molecule type" value="Genomic_DNA"/>
</dbReference>